<dbReference type="RefSeq" id="WP_007713030.1">
    <property type="nucleotide sequence ID" value="NZ_BAABXR010000001.1"/>
</dbReference>
<gene>
    <name evidence="3" type="ORF">DWV29_16625</name>
</gene>
<dbReference type="Proteomes" id="UP000283880">
    <property type="component" value="Unassembled WGS sequence"/>
</dbReference>
<feature type="transmembrane region" description="Helical" evidence="1">
    <location>
        <begin position="136"/>
        <end position="158"/>
    </location>
</feature>
<feature type="domain" description="DZANK-type" evidence="2">
    <location>
        <begin position="69"/>
        <end position="111"/>
    </location>
</feature>
<name>A0A413FCE8_9FIRM</name>
<comment type="caution">
    <text evidence="3">The sequence shown here is derived from an EMBL/GenBank/DDBJ whole genome shotgun (WGS) entry which is preliminary data.</text>
</comment>
<evidence type="ECO:0000313" key="3">
    <source>
        <dbReference type="EMBL" id="RGX27289.1"/>
    </source>
</evidence>
<reference evidence="3 4" key="1">
    <citation type="submission" date="2018-08" db="EMBL/GenBank/DDBJ databases">
        <title>A genome reference for cultivated species of the human gut microbiota.</title>
        <authorList>
            <person name="Zou Y."/>
            <person name="Xue W."/>
            <person name="Luo G."/>
        </authorList>
    </citation>
    <scope>NUCLEOTIDE SEQUENCE [LARGE SCALE GENOMIC DNA]</scope>
    <source>
        <strain evidence="3 4">AF04-15</strain>
    </source>
</reference>
<organism evidence="3 4">
    <name type="scientific">Enterocloster asparagiformis</name>
    <dbReference type="NCBI Taxonomy" id="333367"/>
    <lineage>
        <taxon>Bacteria</taxon>
        <taxon>Bacillati</taxon>
        <taxon>Bacillota</taxon>
        <taxon>Clostridia</taxon>
        <taxon>Lachnospirales</taxon>
        <taxon>Lachnospiraceae</taxon>
        <taxon>Enterocloster</taxon>
    </lineage>
</organism>
<proteinExistence type="predicted"/>
<accession>A0A413FCE8</accession>
<feature type="transmembrane region" description="Helical" evidence="1">
    <location>
        <begin position="6"/>
        <end position="28"/>
    </location>
</feature>
<dbReference type="EMBL" id="QSBM01000013">
    <property type="protein sequence ID" value="RGX27289.1"/>
    <property type="molecule type" value="Genomic_DNA"/>
</dbReference>
<dbReference type="Pfam" id="PF12773">
    <property type="entry name" value="DZR"/>
    <property type="match status" value="1"/>
</dbReference>
<dbReference type="OrthoDB" id="9788304at2"/>
<evidence type="ECO:0000259" key="2">
    <source>
        <dbReference type="Pfam" id="PF12773"/>
    </source>
</evidence>
<keyword evidence="1" id="KW-0472">Membrane</keyword>
<sequence length="437" mass="48652">MSTVATVPVMIVLVLIILLPFIVGFFVYRDARQRNMNAILWALVAALAPAFIGLIVYLLVRGNYMNLRCPQCSTPVMETYVVCPKCGAKLRPSCPNCKAPVELDWKVCPRCTTPLPEFQDDIQTPVRPKDRTGWKILLVILLVSLLLILLAAFGLMGLRGSGSVSMQELSRDEYFAEVEGLSQEEAVEKVQEWLAGLNQEGTRAHALRYDYFNGSNTAYYFLVYVPGGGDSSHSGLGQSTSIFGTTVKLELEETGNDGTLFSILSTAENAPNLKITLGGERIPCYVDTVDFNPTVYYIVPQYDELDPDAADFFVPERISVVQIVGNSNVGVAEIQEDDVAFDILVGIDSAPYLDLEHDIYGKPDGTGGYDFKDGFEIRIEYQTHDELLSHADMITCLAFEQDGSYYLIDDRPDNGRTFRQIDESFYHELESLFEEPS</sequence>
<protein>
    <submittedName>
        <fullName evidence="3">Zinc ribbon domain-containing protein</fullName>
    </submittedName>
</protein>
<dbReference type="InterPro" id="IPR025874">
    <property type="entry name" value="DZR"/>
</dbReference>
<evidence type="ECO:0000313" key="4">
    <source>
        <dbReference type="Proteomes" id="UP000283880"/>
    </source>
</evidence>
<feature type="transmembrane region" description="Helical" evidence="1">
    <location>
        <begin position="40"/>
        <end position="60"/>
    </location>
</feature>
<dbReference type="AlphaFoldDB" id="A0A413FCE8"/>
<keyword evidence="1" id="KW-1133">Transmembrane helix</keyword>
<keyword evidence="1" id="KW-0812">Transmembrane</keyword>
<evidence type="ECO:0000256" key="1">
    <source>
        <dbReference type="SAM" id="Phobius"/>
    </source>
</evidence>